<dbReference type="EMBL" id="JAOL01000144">
    <property type="protein sequence ID" value="EUA88327.1"/>
    <property type="molecule type" value="Genomic_DNA"/>
</dbReference>
<protein>
    <submittedName>
        <fullName evidence="2">Uncharacterized protein</fullName>
    </submittedName>
</protein>
<reference evidence="2 3" key="1">
    <citation type="submission" date="2014-01" db="EMBL/GenBank/DDBJ databases">
        <authorList>
            <person name="Dobos K."/>
            <person name="Lenaerts A."/>
            <person name="Ordway D."/>
            <person name="DeGroote M.A."/>
            <person name="Parker T."/>
            <person name="Sizemore C."/>
            <person name="Tallon L.J."/>
            <person name="Sadzewicz L.K."/>
            <person name="Sengamalay N."/>
            <person name="Fraser C.M."/>
            <person name="Hine E."/>
            <person name="Shefchek K.A."/>
            <person name="Das S.P."/>
            <person name="Tettelin H."/>
        </authorList>
    </citation>
    <scope>NUCLEOTIDE SEQUENCE [LARGE SCALE GENOMIC DNA]</scope>
    <source>
        <strain evidence="2 3">Harvey</strain>
    </source>
</reference>
<dbReference type="Proteomes" id="UP000020681">
    <property type="component" value="Unassembled WGS sequence"/>
</dbReference>
<feature type="compositionally biased region" description="Polar residues" evidence="1">
    <location>
        <begin position="10"/>
        <end position="31"/>
    </location>
</feature>
<evidence type="ECO:0000313" key="2">
    <source>
        <dbReference type="EMBL" id="EUA88327.1"/>
    </source>
</evidence>
<evidence type="ECO:0000256" key="1">
    <source>
        <dbReference type="SAM" id="MobiDB-lite"/>
    </source>
</evidence>
<accession>A0ABP3AAD9</accession>
<evidence type="ECO:0000313" key="3">
    <source>
        <dbReference type="Proteomes" id="UP000020681"/>
    </source>
</evidence>
<comment type="caution">
    <text evidence="2">The sequence shown here is derived from an EMBL/GenBank/DDBJ whole genome shotgun (WGS) entry which is preliminary data.</text>
</comment>
<feature type="region of interest" description="Disordered" evidence="1">
    <location>
        <begin position="1"/>
        <end position="38"/>
    </location>
</feature>
<proteinExistence type="predicted"/>
<gene>
    <name evidence="2" type="ORF">I551_5244</name>
</gene>
<keyword evidence="3" id="KW-1185">Reference proteome</keyword>
<organism evidence="2 3">
    <name type="scientific">Mycobacterium ulcerans str. Harvey</name>
    <dbReference type="NCBI Taxonomy" id="1299332"/>
    <lineage>
        <taxon>Bacteria</taxon>
        <taxon>Bacillati</taxon>
        <taxon>Actinomycetota</taxon>
        <taxon>Actinomycetes</taxon>
        <taxon>Mycobacteriales</taxon>
        <taxon>Mycobacteriaceae</taxon>
        <taxon>Mycobacterium</taxon>
        <taxon>Mycobacterium ulcerans group</taxon>
    </lineage>
</organism>
<sequence>MNRAAISTAELASSGSRSSGAVTQHGASISTRFDMHRY</sequence>
<name>A0ABP3AAD9_MYCUL</name>